<dbReference type="GO" id="GO:0005829">
    <property type="term" value="C:cytosol"/>
    <property type="evidence" value="ECO:0007669"/>
    <property type="project" value="TreeGrafter"/>
</dbReference>
<evidence type="ECO:0000313" key="7">
    <source>
        <dbReference type="EMBL" id="VAW55248.1"/>
    </source>
</evidence>
<keyword evidence="3" id="KW-0805">Transcription regulation</keyword>
<evidence type="ECO:0000259" key="6">
    <source>
        <dbReference type="PROSITE" id="PS50110"/>
    </source>
</evidence>
<dbReference type="GO" id="GO:0000156">
    <property type="term" value="F:phosphorelay response regulator activity"/>
    <property type="evidence" value="ECO:0007669"/>
    <property type="project" value="TreeGrafter"/>
</dbReference>
<keyword evidence="1" id="KW-0597">Phosphoprotein</keyword>
<dbReference type="PROSITE" id="PS50110">
    <property type="entry name" value="RESPONSE_REGULATORY"/>
    <property type="match status" value="1"/>
</dbReference>
<dbReference type="AlphaFoldDB" id="A0A3B0WGU1"/>
<dbReference type="EMBL" id="UOFD01000087">
    <property type="protein sequence ID" value="VAW55248.1"/>
    <property type="molecule type" value="Genomic_DNA"/>
</dbReference>
<dbReference type="InterPro" id="IPR011006">
    <property type="entry name" value="CheY-like_superfamily"/>
</dbReference>
<dbReference type="GO" id="GO:0006355">
    <property type="term" value="P:regulation of DNA-templated transcription"/>
    <property type="evidence" value="ECO:0007669"/>
    <property type="project" value="TreeGrafter"/>
</dbReference>
<dbReference type="SUPFAM" id="SSF52172">
    <property type="entry name" value="CheY-like"/>
    <property type="match status" value="1"/>
</dbReference>
<proteinExistence type="predicted"/>
<evidence type="ECO:0000256" key="3">
    <source>
        <dbReference type="ARBA" id="ARBA00023015"/>
    </source>
</evidence>
<keyword evidence="2" id="KW-0902">Two-component regulatory system</keyword>
<dbReference type="CDD" id="cd17574">
    <property type="entry name" value="REC_OmpR"/>
    <property type="match status" value="1"/>
</dbReference>
<dbReference type="Gene3D" id="3.40.50.2300">
    <property type="match status" value="1"/>
</dbReference>
<keyword evidence="4" id="KW-0238">DNA-binding</keyword>
<feature type="domain" description="Response regulatory" evidence="6">
    <location>
        <begin position="15"/>
        <end position="132"/>
    </location>
</feature>
<dbReference type="InterPro" id="IPR001789">
    <property type="entry name" value="Sig_transdc_resp-reg_receiver"/>
</dbReference>
<accession>A0A3B0WGU1</accession>
<protein>
    <recommendedName>
        <fullName evidence="6">Response regulatory domain-containing protein</fullName>
    </recommendedName>
</protein>
<dbReference type="Pfam" id="PF00072">
    <property type="entry name" value="Response_reg"/>
    <property type="match status" value="1"/>
</dbReference>
<evidence type="ECO:0000256" key="2">
    <source>
        <dbReference type="ARBA" id="ARBA00023012"/>
    </source>
</evidence>
<keyword evidence="5" id="KW-0804">Transcription</keyword>
<dbReference type="GO" id="GO:0032993">
    <property type="term" value="C:protein-DNA complex"/>
    <property type="evidence" value="ECO:0007669"/>
    <property type="project" value="TreeGrafter"/>
</dbReference>
<dbReference type="PANTHER" id="PTHR48111:SF21">
    <property type="entry name" value="DNA-BINDING DUAL MASTER TRANSCRIPTIONAL REGULATOR RPAA"/>
    <property type="match status" value="1"/>
</dbReference>
<evidence type="ECO:0000256" key="1">
    <source>
        <dbReference type="ARBA" id="ARBA00022553"/>
    </source>
</evidence>
<organism evidence="7">
    <name type="scientific">hydrothermal vent metagenome</name>
    <dbReference type="NCBI Taxonomy" id="652676"/>
    <lineage>
        <taxon>unclassified sequences</taxon>
        <taxon>metagenomes</taxon>
        <taxon>ecological metagenomes</taxon>
    </lineage>
</organism>
<dbReference type="SMART" id="SM00448">
    <property type="entry name" value="REC"/>
    <property type="match status" value="1"/>
</dbReference>
<sequence length="136" mass="15289">MSSIHINDESKEHTSILLAEDDDITAYMLTYLLKREGYDVTCFSDGQQAYDAIMEDKPYSLALLDVMIPYRNGIELITQIRSLPSWDNTPVIMISGKSQEQDIIKALDAGANDYVTKPFQPGEILARIRNSVSART</sequence>
<gene>
    <name evidence="7" type="ORF">MNBD_GAMMA06-1033</name>
</gene>
<evidence type="ECO:0000256" key="5">
    <source>
        <dbReference type="ARBA" id="ARBA00023163"/>
    </source>
</evidence>
<dbReference type="InterPro" id="IPR039420">
    <property type="entry name" value="WalR-like"/>
</dbReference>
<name>A0A3B0WGU1_9ZZZZ</name>
<evidence type="ECO:0000256" key="4">
    <source>
        <dbReference type="ARBA" id="ARBA00023125"/>
    </source>
</evidence>
<reference evidence="7" key="1">
    <citation type="submission" date="2018-06" db="EMBL/GenBank/DDBJ databases">
        <authorList>
            <person name="Zhirakovskaya E."/>
        </authorList>
    </citation>
    <scope>NUCLEOTIDE SEQUENCE</scope>
</reference>
<dbReference type="GO" id="GO:0000976">
    <property type="term" value="F:transcription cis-regulatory region binding"/>
    <property type="evidence" value="ECO:0007669"/>
    <property type="project" value="TreeGrafter"/>
</dbReference>
<dbReference type="PANTHER" id="PTHR48111">
    <property type="entry name" value="REGULATOR OF RPOS"/>
    <property type="match status" value="1"/>
</dbReference>